<protein>
    <recommendedName>
        <fullName evidence="2">Hemerythrin-like domain-containing protein</fullName>
    </recommendedName>
</protein>
<reference evidence="3 4" key="1">
    <citation type="submission" date="2020-08" db="EMBL/GenBank/DDBJ databases">
        <title>Sequencing the genomes of 1000 actinobacteria strains.</title>
        <authorList>
            <person name="Klenk H.-P."/>
        </authorList>
    </citation>
    <scope>NUCLEOTIDE SEQUENCE [LARGE SCALE GENOMIC DNA]</scope>
    <source>
        <strain evidence="3 4">DSM 45886</strain>
    </source>
</reference>
<dbReference type="Proteomes" id="UP000578819">
    <property type="component" value="Unassembled WGS sequence"/>
</dbReference>
<dbReference type="EMBL" id="JACHJW010000001">
    <property type="protein sequence ID" value="MBB4962091.1"/>
    <property type="molecule type" value="Genomic_DNA"/>
</dbReference>
<dbReference type="PANTHER" id="PTHR35585:SF1">
    <property type="entry name" value="HHE DOMAIN PROTEIN (AFU_ORTHOLOGUE AFUA_4G00730)"/>
    <property type="match status" value="1"/>
</dbReference>
<feature type="domain" description="Hemerythrin-like" evidence="2">
    <location>
        <begin position="25"/>
        <end position="140"/>
    </location>
</feature>
<comment type="caution">
    <text evidence="3">The sequence shown here is derived from an EMBL/GenBank/DDBJ whole genome shotgun (WGS) entry which is preliminary data.</text>
</comment>
<evidence type="ECO:0000259" key="2">
    <source>
        <dbReference type="Pfam" id="PF01814"/>
    </source>
</evidence>
<evidence type="ECO:0000313" key="4">
    <source>
        <dbReference type="Proteomes" id="UP000578819"/>
    </source>
</evidence>
<feature type="region of interest" description="Disordered" evidence="1">
    <location>
        <begin position="201"/>
        <end position="229"/>
    </location>
</feature>
<name>A0A7W7SW84_9ACTN</name>
<organism evidence="3 4">
    <name type="scientific">Micromonospora polyrhachis</name>
    <dbReference type="NCBI Taxonomy" id="1282883"/>
    <lineage>
        <taxon>Bacteria</taxon>
        <taxon>Bacillati</taxon>
        <taxon>Actinomycetota</taxon>
        <taxon>Actinomycetes</taxon>
        <taxon>Micromonosporales</taxon>
        <taxon>Micromonosporaceae</taxon>
        <taxon>Micromonospora</taxon>
    </lineage>
</organism>
<dbReference type="Gene3D" id="1.20.120.520">
    <property type="entry name" value="nmb1532 protein domain like"/>
    <property type="match status" value="1"/>
</dbReference>
<feature type="region of interest" description="Disordered" evidence="1">
    <location>
        <begin position="1"/>
        <end position="20"/>
    </location>
</feature>
<dbReference type="Pfam" id="PF01814">
    <property type="entry name" value="Hemerythrin"/>
    <property type="match status" value="1"/>
</dbReference>
<evidence type="ECO:0000313" key="3">
    <source>
        <dbReference type="EMBL" id="MBB4962091.1"/>
    </source>
</evidence>
<dbReference type="RefSeq" id="WP_184538067.1">
    <property type="nucleotide sequence ID" value="NZ_JACHJW010000001.1"/>
</dbReference>
<dbReference type="AlphaFoldDB" id="A0A7W7SW84"/>
<dbReference type="InterPro" id="IPR012312">
    <property type="entry name" value="Hemerythrin-like"/>
</dbReference>
<dbReference type="PANTHER" id="PTHR35585">
    <property type="entry name" value="HHE DOMAIN PROTEIN (AFU_ORTHOLOGUE AFUA_4G00730)"/>
    <property type="match status" value="1"/>
</dbReference>
<gene>
    <name evidence="3" type="ORF">FHR38_005824</name>
</gene>
<sequence length="229" mass="24811">MTVPLPPLPPIGDDESYRPGGRSVLDILTEEHEQIVALCRELTDAGTSVERRREVAEVVAATLTRHLSAEQQYLHPAVRAVVGDGAAVVDRQAGADRAMEDALQELLDSDPDELEFGRLAERVAGEVHRHVTAATQDIFPGLRAGASEAELIRLGNRVEIAEEAAPTRPHPDVPNSPHWNKLVDPALGVVDKVRDAVTGRPTYAEDLADDDASESTVTDGRSERNLRTT</sequence>
<accession>A0A7W7SW84</accession>
<evidence type="ECO:0000256" key="1">
    <source>
        <dbReference type="SAM" id="MobiDB-lite"/>
    </source>
</evidence>
<feature type="compositionally biased region" description="Basic and acidic residues" evidence="1">
    <location>
        <begin position="220"/>
        <end position="229"/>
    </location>
</feature>
<keyword evidence="4" id="KW-1185">Reference proteome</keyword>
<proteinExistence type="predicted"/>
<feature type="compositionally biased region" description="Pro residues" evidence="1">
    <location>
        <begin position="1"/>
        <end position="10"/>
    </location>
</feature>